<evidence type="ECO:0000256" key="1">
    <source>
        <dbReference type="SAM" id="MobiDB-lite"/>
    </source>
</evidence>
<keyword evidence="3" id="KW-1185">Reference proteome</keyword>
<dbReference type="AlphaFoldDB" id="A0A3M8V8F3"/>
<evidence type="ECO:0000313" key="2">
    <source>
        <dbReference type="EMBL" id="RNG13836.1"/>
    </source>
</evidence>
<protein>
    <submittedName>
        <fullName evidence="2">Uncharacterized protein</fullName>
    </submittedName>
</protein>
<dbReference type="Proteomes" id="UP000275401">
    <property type="component" value="Unassembled WGS sequence"/>
</dbReference>
<reference evidence="2 3" key="1">
    <citation type="submission" date="2018-11" db="EMBL/GenBank/DDBJ databases">
        <title>The Potential of Streptomyces as Biocontrol Agents against the Tomato grey mould, Botrytis cinerea (Gray mold) Frontiers in Microbiology.</title>
        <authorList>
            <person name="Li D."/>
        </authorList>
    </citation>
    <scope>NUCLEOTIDE SEQUENCE [LARGE SCALE GENOMIC DNA]</scope>
    <source>
        <strain evidence="2 3">NEAU-LD23</strain>
    </source>
</reference>
<feature type="non-terminal residue" evidence="2">
    <location>
        <position position="1"/>
    </location>
</feature>
<feature type="compositionally biased region" description="Low complexity" evidence="1">
    <location>
        <begin position="1"/>
        <end position="11"/>
    </location>
</feature>
<sequence length="71" mass="7663">TDRAARSAAAANRRRPRAAERVVHVQIGRLEVSAADPSGPGRTAAARPEQTGRRAPTLSLDDYLSRGEKRD</sequence>
<name>A0A3M8V8F3_9ACTN</name>
<dbReference type="EMBL" id="RIBZ01000459">
    <property type="protein sequence ID" value="RNG13836.1"/>
    <property type="molecule type" value="Genomic_DNA"/>
</dbReference>
<evidence type="ECO:0000313" key="3">
    <source>
        <dbReference type="Proteomes" id="UP000275401"/>
    </source>
</evidence>
<organism evidence="2 3">
    <name type="scientific">Streptomyces botrytidirepellens</name>
    <dbReference type="NCBI Taxonomy" id="2486417"/>
    <lineage>
        <taxon>Bacteria</taxon>
        <taxon>Bacillati</taxon>
        <taxon>Actinomycetota</taxon>
        <taxon>Actinomycetes</taxon>
        <taxon>Kitasatosporales</taxon>
        <taxon>Streptomycetaceae</taxon>
        <taxon>Streptomyces</taxon>
    </lineage>
</organism>
<comment type="caution">
    <text evidence="2">The sequence shown here is derived from an EMBL/GenBank/DDBJ whole genome shotgun (WGS) entry which is preliminary data.</text>
</comment>
<proteinExistence type="predicted"/>
<gene>
    <name evidence="2" type="ORF">EEJ42_31585</name>
</gene>
<feature type="region of interest" description="Disordered" evidence="1">
    <location>
        <begin position="1"/>
        <end position="71"/>
    </location>
</feature>
<accession>A0A3M8V8F3</accession>